<dbReference type="STRING" id="1291734.FD02_GL000272"/>
<evidence type="ECO:0000313" key="2">
    <source>
        <dbReference type="Proteomes" id="UP000051804"/>
    </source>
</evidence>
<dbReference type="Proteomes" id="UP000051804">
    <property type="component" value="Unassembled WGS sequence"/>
</dbReference>
<accession>A0A0R1JIG8</accession>
<sequence length="282" mass="30917">MLSARQAIRVENGTSELKARDLIPILARLGLTPNEFQAQLSNNLSFKPLTAPEILAGQAVLRKLSRWVDWALTSAEIAALKHYALAASALSIQEILQMQLASTRLDPVSGAIVRKRLVRDLQVYQDAPGYREAMFSLITNNAYSEAFAGHVVAAKAAFDQAHQYVHDGYAALQLVFNQALLADSPAGALYQETEPFVFGVWRLGERHLADGLIDNRRHILMGRKIHPRWLPEEIGALARLNASAPPAALPEAGLDWASFPGLREALGTHSLTDYLQAEPKLG</sequence>
<reference evidence="1 2" key="1">
    <citation type="journal article" date="2015" name="Genome Announc.">
        <title>Expanding the biotechnology potential of lactobacilli through comparative genomics of 213 strains and associated genera.</title>
        <authorList>
            <person name="Sun Z."/>
            <person name="Harris H.M."/>
            <person name="McCann A."/>
            <person name="Guo C."/>
            <person name="Argimon S."/>
            <person name="Zhang W."/>
            <person name="Yang X."/>
            <person name="Jeffery I.B."/>
            <person name="Cooney J.C."/>
            <person name="Kagawa T.F."/>
            <person name="Liu W."/>
            <person name="Song Y."/>
            <person name="Salvetti E."/>
            <person name="Wrobel A."/>
            <person name="Rasinkangas P."/>
            <person name="Parkhill J."/>
            <person name="Rea M.C."/>
            <person name="O'Sullivan O."/>
            <person name="Ritari J."/>
            <person name="Douillard F.P."/>
            <person name="Paul Ross R."/>
            <person name="Yang R."/>
            <person name="Briner A.E."/>
            <person name="Felis G.E."/>
            <person name="de Vos W.M."/>
            <person name="Barrangou R."/>
            <person name="Klaenhammer T.R."/>
            <person name="Caufield P.W."/>
            <person name="Cui Y."/>
            <person name="Zhang H."/>
            <person name="O'Toole P.W."/>
        </authorList>
    </citation>
    <scope>NUCLEOTIDE SEQUENCE [LARGE SCALE GENOMIC DNA]</scope>
    <source>
        <strain evidence="1 2">JCM 17158</strain>
    </source>
</reference>
<dbReference type="PATRIC" id="fig|1291734.4.peg.280"/>
<proteinExistence type="predicted"/>
<dbReference type="AlphaFoldDB" id="A0A0R1JIG8"/>
<organism evidence="1 2">
    <name type="scientific">Lacticaseibacillus nasuensis JCM 17158</name>
    <dbReference type="NCBI Taxonomy" id="1291734"/>
    <lineage>
        <taxon>Bacteria</taxon>
        <taxon>Bacillati</taxon>
        <taxon>Bacillota</taxon>
        <taxon>Bacilli</taxon>
        <taxon>Lactobacillales</taxon>
        <taxon>Lactobacillaceae</taxon>
        <taxon>Lacticaseibacillus</taxon>
    </lineage>
</organism>
<name>A0A0R1JIG8_9LACO</name>
<evidence type="ECO:0000313" key="1">
    <source>
        <dbReference type="EMBL" id="KRK71087.1"/>
    </source>
</evidence>
<protein>
    <recommendedName>
        <fullName evidence="3">HTH cro/C1-type domain-containing protein</fullName>
    </recommendedName>
</protein>
<comment type="caution">
    <text evidence="1">The sequence shown here is derived from an EMBL/GenBank/DDBJ whole genome shotgun (WGS) entry which is preliminary data.</text>
</comment>
<dbReference type="EMBL" id="AZDJ01000030">
    <property type="protein sequence ID" value="KRK71087.1"/>
    <property type="molecule type" value="Genomic_DNA"/>
</dbReference>
<gene>
    <name evidence="1" type="ORF">FD02_GL000272</name>
</gene>
<keyword evidence="2" id="KW-1185">Reference proteome</keyword>
<evidence type="ECO:0008006" key="3">
    <source>
        <dbReference type="Google" id="ProtNLM"/>
    </source>
</evidence>